<dbReference type="PRINTS" id="PR00080">
    <property type="entry name" value="SDRFAMILY"/>
</dbReference>
<dbReference type="Pfam" id="PF00106">
    <property type="entry name" value="adh_short"/>
    <property type="match status" value="1"/>
</dbReference>
<dbReference type="PANTHER" id="PTHR43975:SF2">
    <property type="entry name" value="EG:BACR7A4.14 PROTEIN-RELATED"/>
    <property type="match status" value="1"/>
</dbReference>
<dbReference type="InterPro" id="IPR002347">
    <property type="entry name" value="SDR_fam"/>
</dbReference>
<name>A0A0J1CJ60_9BURK</name>
<dbReference type="EMBL" id="AEJF01000244">
    <property type="protein sequence ID" value="KLU20727.1"/>
    <property type="molecule type" value="Genomic_DNA"/>
</dbReference>
<proteinExistence type="inferred from homology"/>
<dbReference type="PANTHER" id="PTHR43975">
    <property type="entry name" value="ZGC:101858"/>
    <property type="match status" value="1"/>
</dbReference>
<evidence type="ECO:0000313" key="3">
    <source>
        <dbReference type="Proteomes" id="UP000035963"/>
    </source>
</evidence>
<keyword evidence="3" id="KW-1185">Reference proteome</keyword>
<evidence type="ECO:0008006" key="4">
    <source>
        <dbReference type="Google" id="ProtNLM"/>
    </source>
</evidence>
<dbReference type="InterPro" id="IPR036291">
    <property type="entry name" value="NAD(P)-bd_dom_sf"/>
</dbReference>
<dbReference type="Proteomes" id="UP000035963">
    <property type="component" value="Unassembled WGS sequence"/>
</dbReference>
<evidence type="ECO:0000256" key="1">
    <source>
        <dbReference type="RuleBase" id="RU000363"/>
    </source>
</evidence>
<dbReference type="SUPFAM" id="SSF51735">
    <property type="entry name" value="NAD(P)-binding Rossmann-fold domains"/>
    <property type="match status" value="1"/>
</dbReference>
<dbReference type="AlphaFoldDB" id="A0A0J1CJ60"/>
<dbReference type="Gene3D" id="3.40.50.720">
    <property type="entry name" value="NAD(P)-binding Rossmann-like Domain"/>
    <property type="match status" value="1"/>
</dbReference>
<dbReference type="PATRIC" id="fig|908627.4.peg.8909"/>
<evidence type="ECO:0000313" key="2">
    <source>
        <dbReference type="EMBL" id="KLU20727.1"/>
    </source>
</evidence>
<dbReference type="PRINTS" id="PR00081">
    <property type="entry name" value="GDHRDH"/>
</dbReference>
<sequence length="241" mass="25516">MTQANGEERGVVMLSGASRGIGAAIAQRLYNDGYTLSLGVRDPASVDPALAADTARVLVGHYDAFDAASPAAWVAATLARFGRIDALINNAGILLEIVLEQGDESALDQMWEVNVKGPFRTIRAAMPALRMGGRGRVINVASTDGKRYRPTDSIGYSMTKHAVMALTHAARFDGWESGVRATALCPGAVDTELIAHFASASPVADRLRPETVADTIAFLLSLPNNATVAELVLNTRLEPSL</sequence>
<comment type="caution">
    <text evidence="2">The sequence shown here is derived from an EMBL/GenBank/DDBJ whole genome shotgun (WGS) entry which is preliminary data.</text>
</comment>
<dbReference type="RefSeq" id="WP_047897734.1">
    <property type="nucleotide sequence ID" value="NZ_AEJF01000244.1"/>
</dbReference>
<accession>A0A0J1CJ60</accession>
<reference evidence="2 3" key="1">
    <citation type="journal article" date="2015" name="Genome Announc.">
        <title>Draft Genome Sequence of Burkholderia sp. Strain PML1(12), an Ectomycorrhizosphere-Inhabiting Bacterium with Effective Mineral-Weathering Ability.</title>
        <authorList>
            <person name="Uroz S."/>
            <person name="Oger P."/>
        </authorList>
    </citation>
    <scope>NUCLEOTIDE SEQUENCE [LARGE SCALE GENOMIC DNA]</scope>
    <source>
        <strain evidence="3">PML1(12)</strain>
    </source>
</reference>
<gene>
    <name evidence="2" type="ORF">EOS_39780</name>
</gene>
<comment type="similarity">
    <text evidence="1">Belongs to the short-chain dehydrogenases/reductases (SDR) family.</text>
</comment>
<protein>
    <recommendedName>
        <fullName evidence="4">Short-chain dehydrogenase</fullName>
    </recommendedName>
</protein>
<organism evidence="2 3">
    <name type="scientific">Caballeronia mineralivorans PML1(12)</name>
    <dbReference type="NCBI Taxonomy" id="908627"/>
    <lineage>
        <taxon>Bacteria</taxon>
        <taxon>Pseudomonadati</taxon>
        <taxon>Pseudomonadota</taxon>
        <taxon>Betaproteobacteria</taxon>
        <taxon>Burkholderiales</taxon>
        <taxon>Burkholderiaceae</taxon>
        <taxon>Caballeronia</taxon>
    </lineage>
</organism>